<dbReference type="Gene3D" id="1.10.510.10">
    <property type="entry name" value="Transferase(Phosphotransferase) domain 1"/>
    <property type="match status" value="1"/>
</dbReference>
<accession>S4Y0B1</accession>
<dbReference type="PROSITE" id="PS00107">
    <property type="entry name" value="PROTEIN_KINASE_ATP"/>
    <property type="match status" value="1"/>
</dbReference>
<organism evidence="10 11">
    <name type="scientific">Sorangium cellulosum So0157-2</name>
    <dbReference type="NCBI Taxonomy" id="1254432"/>
    <lineage>
        <taxon>Bacteria</taxon>
        <taxon>Pseudomonadati</taxon>
        <taxon>Myxococcota</taxon>
        <taxon>Polyangia</taxon>
        <taxon>Polyangiales</taxon>
        <taxon>Polyangiaceae</taxon>
        <taxon>Sorangium</taxon>
    </lineage>
</organism>
<feature type="binding site" evidence="7">
    <location>
        <position position="30"/>
    </location>
    <ligand>
        <name>ATP</name>
        <dbReference type="ChEBI" id="CHEBI:30616"/>
    </ligand>
</feature>
<keyword evidence="5" id="KW-0418">Kinase</keyword>
<dbReference type="InterPro" id="IPR011009">
    <property type="entry name" value="Kinase-like_dom_sf"/>
</dbReference>
<evidence type="ECO:0000259" key="9">
    <source>
        <dbReference type="PROSITE" id="PS50011"/>
    </source>
</evidence>
<feature type="compositionally biased region" description="Low complexity" evidence="8">
    <location>
        <begin position="460"/>
        <end position="488"/>
    </location>
</feature>
<evidence type="ECO:0000256" key="8">
    <source>
        <dbReference type="SAM" id="MobiDB-lite"/>
    </source>
</evidence>
<comment type="similarity">
    <text evidence="1">Belongs to the protein kinase superfamily. NEK Ser/Thr protein kinase family. NIMA subfamily.</text>
</comment>
<dbReference type="PANTHER" id="PTHR43671:SF13">
    <property type="entry name" value="SERINE_THREONINE-PROTEIN KINASE NEK2"/>
    <property type="match status" value="1"/>
</dbReference>
<dbReference type="EC" id="2.7.11.1" evidence="2"/>
<dbReference type="PANTHER" id="PTHR43671">
    <property type="entry name" value="SERINE/THREONINE-PROTEIN KINASE NEK"/>
    <property type="match status" value="1"/>
</dbReference>
<evidence type="ECO:0000313" key="10">
    <source>
        <dbReference type="EMBL" id="AGP38194.1"/>
    </source>
</evidence>
<dbReference type="Pfam" id="PF00069">
    <property type="entry name" value="Pkinase"/>
    <property type="match status" value="1"/>
</dbReference>
<feature type="compositionally biased region" description="Low complexity" evidence="8">
    <location>
        <begin position="536"/>
        <end position="561"/>
    </location>
</feature>
<dbReference type="eggNOG" id="COG0515">
    <property type="taxonomic scope" value="Bacteria"/>
</dbReference>
<dbReference type="AlphaFoldDB" id="S4Y0B1"/>
<evidence type="ECO:0000256" key="1">
    <source>
        <dbReference type="ARBA" id="ARBA00010886"/>
    </source>
</evidence>
<feature type="region of interest" description="Disordered" evidence="8">
    <location>
        <begin position="382"/>
        <end position="569"/>
    </location>
</feature>
<keyword evidence="3" id="KW-0808">Transferase</keyword>
<dbReference type="PATRIC" id="fig|1254432.3.peg.6593"/>
<dbReference type="KEGG" id="scu:SCE1572_29190"/>
<proteinExistence type="inferred from homology"/>
<evidence type="ECO:0000313" key="11">
    <source>
        <dbReference type="Proteomes" id="UP000014803"/>
    </source>
</evidence>
<name>S4Y0B1_SORCE</name>
<evidence type="ECO:0000256" key="5">
    <source>
        <dbReference type="ARBA" id="ARBA00022777"/>
    </source>
</evidence>
<dbReference type="InterPro" id="IPR050660">
    <property type="entry name" value="NEK_Ser/Thr_kinase"/>
</dbReference>
<feature type="compositionally biased region" description="Low complexity" evidence="8">
    <location>
        <begin position="382"/>
        <end position="438"/>
    </location>
</feature>
<dbReference type="STRING" id="1254432.SCE1572_29190"/>
<dbReference type="Proteomes" id="UP000014803">
    <property type="component" value="Chromosome"/>
</dbReference>
<dbReference type="PROSITE" id="PS50011">
    <property type="entry name" value="PROTEIN_KINASE_DOM"/>
    <property type="match status" value="1"/>
</dbReference>
<dbReference type="Gene3D" id="3.30.200.20">
    <property type="entry name" value="Phosphorylase Kinase, domain 1"/>
    <property type="match status" value="1"/>
</dbReference>
<dbReference type="EMBL" id="CP003969">
    <property type="protein sequence ID" value="AGP38194.1"/>
    <property type="molecule type" value="Genomic_DNA"/>
</dbReference>
<dbReference type="HOGENOM" id="CLU_000288_151_5_7"/>
<evidence type="ECO:0000256" key="3">
    <source>
        <dbReference type="ARBA" id="ARBA00022679"/>
    </source>
</evidence>
<evidence type="ECO:0000256" key="4">
    <source>
        <dbReference type="ARBA" id="ARBA00022741"/>
    </source>
</evidence>
<dbReference type="CDD" id="cd14014">
    <property type="entry name" value="STKc_PknB_like"/>
    <property type="match status" value="1"/>
</dbReference>
<dbReference type="InterPro" id="IPR017441">
    <property type="entry name" value="Protein_kinase_ATP_BS"/>
</dbReference>
<protein>
    <recommendedName>
        <fullName evidence="2">non-specific serine/threonine protein kinase</fullName>
        <ecNumber evidence="2">2.7.11.1</ecNumber>
    </recommendedName>
</protein>
<reference evidence="10 11" key="1">
    <citation type="journal article" date="2013" name="Sci. Rep.">
        <title>Extraordinary expansion of a Sorangium cellulosum genome from an alkaline milieu.</title>
        <authorList>
            <person name="Han K."/>
            <person name="Li Z.F."/>
            <person name="Peng R."/>
            <person name="Zhu L.P."/>
            <person name="Zhou T."/>
            <person name="Wang L.G."/>
            <person name="Li S.G."/>
            <person name="Zhang X.B."/>
            <person name="Hu W."/>
            <person name="Wu Z.H."/>
            <person name="Qin N."/>
            <person name="Li Y.Z."/>
        </authorList>
    </citation>
    <scope>NUCLEOTIDE SEQUENCE [LARGE SCALE GENOMIC DNA]</scope>
    <source>
        <strain evidence="10 11">So0157-2</strain>
    </source>
</reference>
<keyword evidence="6 7" id="KW-0067">ATP-binding</keyword>
<evidence type="ECO:0000256" key="6">
    <source>
        <dbReference type="ARBA" id="ARBA00022840"/>
    </source>
</evidence>
<evidence type="ECO:0000256" key="2">
    <source>
        <dbReference type="ARBA" id="ARBA00012513"/>
    </source>
</evidence>
<keyword evidence="4 7" id="KW-0547">Nucleotide-binding</keyword>
<dbReference type="SUPFAM" id="SSF56112">
    <property type="entry name" value="Protein kinase-like (PK-like)"/>
    <property type="match status" value="1"/>
</dbReference>
<dbReference type="GO" id="GO:0005524">
    <property type="term" value="F:ATP binding"/>
    <property type="evidence" value="ECO:0007669"/>
    <property type="project" value="UniProtKB-UniRule"/>
</dbReference>
<sequence>MLELGRGGTAQVFLAVQSGAEGVDKLVVLKFLRPDLLDNLEMREMFINEARFSARLNHANIVQTSAIVQTTRGAAIVMEYLEGQSLSIVRSRARTKLPLEMHLRVIIDALRGLHYAHELTGFDGEPLNVVHRDVSPHNVFVTYDGQVKLIDFGIAKLTGGSVETATGVIKGKIGYMPAEQIEGGPIDRRADLYAVGVMLWEAATGERMWKGMTDIAIMHRVLNGELPRPRDVKPDVPEELERIILKALSVAPEQRYATAAELEADLEAFVAGSTPVTNRDIGRFVSREFEDVRAETKRIIGREMMRRGATARASMPVDTLSPPPLDQSLARAGYSTITGSDSKLTDEQGPAPRPWLKRASRSLLATAVVGIGCGIVVAAATTRSPRSSPASLDAASLSASPQPSLAPVGPAVVPASGAPSGSGVAAAAAAHGSHGSSGTRRSPTTAQGSPAGPGAPPSGRPSRLASPRAAAAAAPAAARSGAPSAGSAEPTVEPAELSAPLAESPATPADRSAKQPRGSAKQARPAAKPPEPPAKEPAAPGGAAAAPVDKPAPAAPSSLPSVNCDPPYTIDAEGIKRFKVECM</sequence>
<evidence type="ECO:0000256" key="7">
    <source>
        <dbReference type="PROSITE-ProRule" id="PRU10141"/>
    </source>
</evidence>
<dbReference type="GO" id="GO:0004674">
    <property type="term" value="F:protein serine/threonine kinase activity"/>
    <property type="evidence" value="ECO:0007669"/>
    <property type="project" value="UniProtKB-EC"/>
</dbReference>
<dbReference type="InterPro" id="IPR008266">
    <property type="entry name" value="Tyr_kinase_AS"/>
</dbReference>
<dbReference type="InterPro" id="IPR000719">
    <property type="entry name" value="Prot_kinase_dom"/>
</dbReference>
<dbReference type="PROSITE" id="PS00109">
    <property type="entry name" value="PROTEIN_KINASE_TYR"/>
    <property type="match status" value="1"/>
</dbReference>
<gene>
    <name evidence="10" type="ORF">SCE1572_29190</name>
</gene>
<feature type="domain" description="Protein kinase" evidence="9">
    <location>
        <begin position="1"/>
        <end position="270"/>
    </location>
</feature>